<evidence type="ECO:0000313" key="3">
    <source>
        <dbReference type="EMBL" id="KAH7576003.1"/>
    </source>
</evidence>
<dbReference type="Proteomes" id="UP000827721">
    <property type="component" value="Unassembled WGS sequence"/>
</dbReference>
<proteinExistence type="predicted"/>
<name>A0ABQ8IH41_9ROSI</name>
<dbReference type="Pfam" id="PF19259">
    <property type="entry name" value="Ty3_capsid"/>
    <property type="match status" value="1"/>
</dbReference>
<evidence type="ECO:0000313" key="4">
    <source>
        <dbReference type="Proteomes" id="UP000827721"/>
    </source>
</evidence>
<feature type="compositionally biased region" description="Polar residues" evidence="1">
    <location>
        <begin position="137"/>
        <end position="150"/>
    </location>
</feature>
<dbReference type="PROSITE" id="PS50013">
    <property type="entry name" value="CHROMO_2"/>
    <property type="match status" value="1"/>
</dbReference>
<dbReference type="Gene3D" id="2.40.70.10">
    <property type="entry name" value="Acid Proteases"/>
    <property type="match status" value="1"/>
</dbReference>
<dbReference type="SUPFAM" id="SSF54160">
    <property type="entry name" value="Chromo domain-like"/>
    <property type="match status" value="1"/>
</dbReference>
<organism evidence="3 4">
    <name type="scientific">Xanthoceras sorbifolium</name>
    <dbReference type="NCBI Taxonomy" id="99658"/>
    <lineage>
        <taxon>Eukaryota</taxon>
        <taxon>Viridiplantae</taxon>
        <taxon>Streptophyta</taxon>
        <taxon>Embryophyta</taxon>
        <taxon>Tracheophyta</taxon>
        <taxon>Spermatophyta</taxon>
        <taxon>Magnoliopsida</taxon>
        <taxon>eudicotyledons</taxon>
        <taxon>Gunneridae</taxon>
        <taxon>Pentapetalae</taxon>
        <taxon>rosids</taxon>
        <taxon>malvids</taxon>
        <taxon>Sapindales</taxon>
        <taxon>Sapindaceae</taxon>
        <taxon>Xanthoceroideae</taxon>
        <taxon>Xanthoceras</taxon>
    </lineage>
</organism>
<evidence type="ECO:0000259" key="2">
    <source>
        <dbReference type="PROSITE" id="PS50013"/>
    </source>
</evidence>
<feature type="domain" description="Chromo" evidence="2">
    <location>
        <begin position="300"/>
        <end position="336"/>
    </location>
</feature>
<protein>
    <recommendedName>
        <fullName evidence="2">Chromo domain-containing protein</fullName>
    </recommendedName>
</protein>
<reference evidence="3 4" key="1">
    <citation type="submission" date="2021-02" db="EMBL/GenBank/DDBJ databases">
        <title>Plant Genome Project.</title>
        <authorList>
            <person name="Zhang R.-G."/>
        </authorList>
    </citation>
    <scope>NUCLEOTIDE SEQUENCE [LARGE SCALE GENOMIC DNA]</scope>
    <source>
        <tissue evidence="3">Leaves</tissue>
    </source>
</reference>
<feature type="region of interest" description="Disordered" evidence="1">
    <location>
        <begin position="1"/>
        <end position="24"/>
    </location>
</feature>
<dbReference type="CDD" id="cd00303">
    <property type="entry name" value="retropepsin_like"/>
    <property type="match status" value="1"/>
</dbReference>
<accession>A0ABQ8IH41</accession>
<dbReference type="InterPro" id="IPR016197">
    <property type="entry name" value="Chromo-like_dom_sf"/>
</dbReference>
<dbReference type="InterPro" id="IPR000953">
    <property type="entry name" value="Chromo/chromo_shadow_dom"/>
</dbReference>
<comment type="caution">
    <text evidence="3">The sequence shown here is derived from an EMBL/GenBank/DDBJ whole genome shotgun (WGS) entry which is preliminary data.</text>
</comment>
<dbReference type="EMBL" id="JAFEMO010000002">
    <property type="protein sequence ID" value="KAH7576003.1"/>
    <property type="molecule type" value="Genomic_DNA"/>
</dbReference>
<keyword evidence="4" id="KW-1185">Reference proteome</keyword>
<dbReference type="Gene3D" id="2.40.50.40">
    <property type="match status" value="1"/>
</dbReference>
<dbReference type="InterPro" id="IPR045358">
    <property type="entry name" value="Ty3_capsid"/>
</dbReference>
<feature type="compositionally biased region" description="Basic and acidic residues" evidence="1">
    <location>
        <begin position="1"/>
        <end position="21"/>
    </location>
</feature>
<gene>
    <name evidence="3" type="ORF">JRO89_XS02G0274100</name>
</gene>
<sequence length="336" mass="37613">MANLDRIEAEHSTAPRTRQGERYANTNEDFSEGLHARFGPTQFEDFFGDLTKLQQVGSVCNYQTQFENLLSKVVSLPQSHQISCFISGLKDTIKVDVLAGRPTSLTSAIGLARLYEVRNTSQRHFTTGGEVKKIDSGTKQATSNNISTPPIRRMSTTELQEHRAKGLCYNCNETFVPGHQCRKLFFIEVCTEEDGGDFIMDEADAIQEDVEAVPEISLHAIAGTSVVKTTRVQGKSGHTSTIVLVDSGSTHNFMSEKLAQKVRIQPKTGEHFKVMVASEKKLSITAELHLTKDEARSLYLQPQTVLDCRIRWQRKEVLIHWHGLSPAEATWEDVTY</sequence>
<dbReference type="InterPro" id="IPR021109">
    <property type="entry name" value="Peptidase_aspartic_dom_sf"/>
</dbReference>
<feature type="region of interest" description="Disordered" evidence="1">
    <location>
        <begin position="126"/>
        <end position="150"/>
    </location>
</feature>
<evidence type="ECO:0000256" key="1">
    <source>
        <dbReference type="SAM" id="MobiDB-lite"/>
    </source>
</evidence>